<dbReference type="InterPro" id="IPR038670">
    <property type="entry name" value="HslJ-like_sf"/>
</dbReference>
<dbReference type="PANTHER" id="PTHR35535:SF1">
    <property type="entry name" value="HEAT SHOCK PROTEIN HSLJ"/>
    <property type="match status" value="1"/>
</dbReference>
<organism evidence="2 3">
    <name type="scientific">Skermanella cutis</name>
    <dbReference type="NCBI Taxonomy" id="2775420"/>
    <lineage>
        <taxon>Bacteria</taxon>
        <taxon>Pseudomonadati</taxon>
        <taxon>Pseudomonadota</taxon>
        <taxon>Alphaproteobacteria</taxon>
        <taxon>Rhodospirillales</taxon>
        <taxon>Azospirillaceae</taxon>
        <taxon>Skermanella</taxon>
    </lineage>
</organism>
<protein>
    <submittedName>
        <fullName evidence="2">META domain-containing protein</fullName>
    </submittedName>
</protein>
<accession>A0ABX7BFU8</accession>
<evidence type="ECO:0000313" key="3">
    <source>
        <dbReference type="Proteomes" id="UP000595197"/>
    </source>
</evidence>
<dbReference type="Gene3D" id="2.40.128.270">
    <property type="match status" value="1"/>
</dbReference>
<geneLocation type="plasmid" evidence="2 3">
    <name>pTT6-1</name>
</geneLocation>
<dbReference type="InterPro" id="IPR005184">
    <property type="entry name" value="DUF306_Meta_HslJ"/>
</dbReference>
<keyword evidence="3" id="KW-1185">Reference proteome</keyword>
<dbReference type="EMBL" id="CP067421">
    <property type="protein sequence ID" value="QQP92948.1"/>
    <property type="molecule type" value="Genomic_DNA"/>
</dbReference>
<sequence length="274" mass="28478">MRRRMTPGIPHPIGVTTPLSGSFAAGVKIWRTASGASMMPRVILLPAIAATLLSGTCPAAAADSAYAARGNEPGWSLEIAQDRITLVTDYGAARITVPRPAEQTVPGGRRYDAATEAHRLRVAIDARTCADTMSGMPYPDHVTVTIDGRNLTGCGGDPATLLQGRRWSVREVAGSAIPRSAGADGSPPTLVFALDGRLSGTTGCNAYRAAFAVTGEGLSIGPVVTTRRACPPGLLQREAAFLKILGTAARHEMPDDGMLVVHGADGRTIVAAQE</sequence>
<dbReference type="Pfam" id="PF03724">
    <property type="entry name" value="META"/>
    <property type="match status" value="1"/>
</dbReference>
<evidence type="ECO:0000313" key="2">
    <source>
        <dbReference type="EMBL" id="QQP92948.1"/>
    </source>
</evidence>
<keyword evidence="2" id="KW-0614">Plasmid</keyword>
<name>A0ABX7BFU8_9PROT</name>
<dbReference type="PANTHER" id="PTHR35535">
    <property type="entry name" value="HEAT SHOCK PROTEIN HSLJ"/>
    <property type="match status" value="1"/>
</dbReference>
<evidence type="ECO:0000259" key="1">
    <source>
        <dbReference type="Pfam" id="PF03724"/>
    </source>
</evidence>
<gene>
    <name evidence="2" type="ORF">IGS68_31435</name>
</gene>
<dbReference type="RefSeq" id="WP_201082242.1">
    <property type="nucleotide sequence ID" value="NZ_CP067421.1"/>
</dbReference>
<reference evidence="2" key="1">
    <citation type="submission" date="2021-02" db="EMBL/GenBank/DDBJ databases">
        <title>Skermanella TT6 skin isolate.</title>
        <authorList>
            <person name="Lee K."/>
            <person name="Ganzorig M."/>
        </authorList>
    </citation>
    <scope>NUCLEOTIDE SEQUENCE</scope>
    <source>
        <strain evidence="2">TT6</strain>
    </source>
</reference>
<feature type="domain" description="DUF306" evidence="1">
    <location>
        <begin position="162"/>
        <end position="270"/>
    </location>
</feature>
<dbReference type="InterPro" id="IPR053147">
    <property type="entry name" value="Hsp_HslJ-like"/>
</dbReference>
<dbReference type="Proteomes" id="UP000595197">
    <property type="component" value="Plasmid pTT6-1"/>
</dbReference>
<proteinExistence type="predicted"/>